<evidence type="ECO:0000313" key="3">
    <source>
        <dbReference type="EMBL" id="KMO97230.1"/>
    </source>
</evidence>
<evidence type="ECO:0000256" key="1">
    <source>
        <dbReference type="SAM" id="SignalP"/>
    </source>
</evidence>
<reference evidence="3 4" key="1">
    <citation type="submission" date="2015-06" db="EMBL/GenBank/DDBJ databases">
        <title>Recapitulation of the evolution of biosynthetic gene clusters reveals hidden chemical diversity on bacterial genomes.</title>
        <authorList>
            <person name="Cruz-Morales P."/>
            <person name="Martinez-Guerrero C."/>
            <person name="Morales-Escalante M.A."/>
            <person name="Yanez-Guerra L.A."/>
            <person name="Kopp J.F."/>
            <person name="Feldmann J."/>
            <person name="Ramos-Aboites H.E."/>
            <person name="Barona-Gomez F."/>
        </authorList>
    </citation>
    <scope>NUCLEOTIDE SEQUENCE [LARGE SCALE GENOMIC DNA]</scope>
    <source>
        <strain evidence="3 4">ATCC 31245</strain>
    </source>
</reference>
<dbReference type="PANTHER" id="PTHR35535:SF2">
    <property type="entry name" value="DUF306 DOMAIN-CONTAINING PROTEIN"/>
    <property type="match status" value="1"/>
</dbReference>
<evidence type="ECO:0000259" key="2">
    <source>
        <dbReference type="Pfam" id="PF03724"/>
    </source>
</evidence>
<dbReference type="OrthoDB" id="4733425at2"/>
<name>A0A0J6XM90_9ACTN</name>
<dbReference type="InterPro" id="IPR053147">
    <property type="entry name" value="Hsp_HslJ-like"/>
</dbReference>
<dbReference type="AlphaFoldDB" id="A0A0J6XM90"/>
<dbReference type="Gene3D" id="2.40.128.270">
    <property type="match status" value="2"/>
</dbReference>
<dbReference type="InterPro" id="IPR038670">
    <property type="entry name" value="HslJ-like_sf"/>
</dbReference>
<keyword evidence="1" id="KW-0732">Signal</keyword>
<gene>
    <name evidence="3" type="ORF">ACS04_13790</name>
</gene>
<dbReference type="EMBL" id="LFML01000052">
    <property type="protein sequence ID" value="KMO97230.1"/>
    <property type="molecule type" value="Genomic_DNA"/>
</dbReference>
<feature type="domain" description="DUF306" evidence="2">
    <location>
        <begin position="39"/>
        <end position="140"/>
    </location>
</feature>
<feature type="chain" id="PRO_5005284259" description="DUF306 domain-containing protein" evidence="1">
    <location>
        <begin position="25"/>
        <end position="270"/>
    </location>
</feature>
<dbReference type="PATRIC" id="fig|66430.4.peg.5190"/>
<proteinExistence type="predicted"/>
<organism evidence="3 4">
    <name type="scientific">Streptomyces roseus</name>
    <dbReference type="NCBI Taxonomy" id="66430"/>
    <lineage>
        <taxon>Bacteria</taxon>
        <taxon>Bacillati</taxon>
        <taxon>Actinomycetota</taxon>
        <taxon>Actinomycetes</taxon>
        <taxon>Kitasatosporales</taxon>
        <taxon>Streptomycetaceae</taxon>
        <taxon>Streptomyces</taxon>
    </lineage>
</organism>
<dbReference type="PANTHER" id="PTHR35535">
    <property type="entry name" value="HEAT SHOCK PROTEIN HSLJ"/>
    <property type="match status" value="1"/>
</dbReference>
<dbReference type="STRING" id="66430.ACS04_13790"/>
<feature type="signal peptide" evidence="1">
    <location>
        <begin position="1"/>
        <end position="24"/>
    </location>
</feature>
<protein>
    <recommendedName>
        <fullName evidence="2">DUF306 domain-containing protein</fullName>
    </recommendedName>
</protein>
<dbReference type="Proteomes" id="UP000035932">
    <property type="component" value="Unassembled WGS sequence"/>
</dbReference>
<keyword evidence="4" id="KW-1185">Reference proteome</keyword>
<dbReference type="RefSeq" id="WP_048476880.1">
    <property type="nucleotide sequence ID" value="NZ_JBIRUD010000013.1"/>
</dbReference>
<comment type="caution">
    <text evidence="3">The sequence shown here is derived from an EMBL/GenBank/DDBJ whole genome shotgun (WGS) entry which is preliminary data.</text>
</comment>
<accession>A0A0J6XM90</accession>
<sequence>MRTPRHLPAALVALLTLAAATACADGGPRGTLPGHGSAGTWFVQSLTTGGKTLTAPPVAQVHLPPSASEQATGNYGCNGFTAQVAYESPGAITVKPGSTTAMACENTEFETAFAKLFTGRLTVDRQANALTLKTADGSTIVLSAEPPAPDAPLTTTAWTVTSLAGGQGAASVPAGAAGKAVFTIAADGSASGSLGCNRFSAKAAVDGHTLSFGPLTSTRMACEGPVGELERKLTGLFAASPLTWSVRGGSLTLTAPDGTGLTATAGSAAE</sequence>
<dbReference type="InterPro" id="IPR005184">
    <property type="entry name" value="DUF306_Meta_HslJ"/>
</dbReference>
<dbReference type="PROSITE" id="PS51257">
    <property type="entry name" value="PROKAR_LIPOPROTEIN"/>
    <property type="match status" value="1"/>
</dbReference>
<feature type="domain" description="DUF306" evidence="2">
    <location>
        <begin position="151"/>
        <end position="261"/>
    </location>
</feature>
<evidence type="ECO:0000313" key="4">
    <source>
        <dbReference type="Proteomes" id="UP000035932"/>
    </source>
</evidence>
<dbReference type="Pfam" id="PF03724">
    <property type="entry name" value="META"/>
    <property type="match status" value="2"/>
</dbReference>